<gene>
    <name evidence="1" type="ORF">JCGZ_19046</name>
</gene>
<evidence type="ECO:0000313" key="2">
    <source>
        <dbReference type="Proteomes" id="UP000027138"/>
    </source>
</evidence>
<organism evidence="1 2">
    <name type="scientific">Jatropha curcas</name>
    <name type="common">Barbados nut</name>
    <dbReference type="NCBI Taxonomy" id="180498"/>
    <lineage>
        <taxon>Eukaryota</taxon>
        <taxon>Viridiplantae</taxon>
        <taxon>Streptophyta</taxon>
        <taxon>Embryophyta</taxon>
        <taxon>Tracheophyta</taxon>
        <taxon>Spermatophyta</taxon>
        <taxon>Magnoliopsida</taxon>
        <taxon>eudicotyledons</taxon>
        <taxon>Gunneridae</taxon>
        <taxon>Pentapetalae</taxon>
        <taxon>rosids</taxon>
        <taxon>fabids</taxon>
        <taxon>Malpighiales</taxon>
        <taxon>Euphorbiaceae</taxon>
        <taxon>Crotonoideae</taxon>
        <taxon>Jatropheae</taxon>
        <taxon>Jatropha</taxon>
    </lineage>
</organism>
<keyword evidence="2" id="KW-1185">Reference proteome</keyword>
<protein>
    <submittedName>
        <fullName evidence="1">Uncharacterized protein</fullName>
    </submittedName>
</protein>
<accession>A0A067JVG3</accession>
<reference evidence="1 2" key="1">
    <citation type="journal article" date="2014" name="PLoS ONE">
        <title>Global Analysis of Gene Expression Profiles in Physic Nut (Jatropha curcas L.) Seedlings Exposed to Salt Stress.</title>
        <authorList>
            <person name="Zhang L."/>
            <person name="Zhang C."/>
            <person name="Wu P."/>
            <person name="Chen Y."/>
            <person name="Li M."/>
            <person name="Jiang H."/>
            <person name="Wu G."/>
        </authorList>
    </citation>
    <scope>NUCLEOTIDE SEQUENCE [LARGE SCALE GENOMIC DNA]</scope>
    <source>
        <strain evidence="2">cv. GZQX0401</strain>
        <tissue evidence="1">Young leaves</tissue>
    </source>
</reference>
<evidence type="ECO:0000313" key="1">
    <source>
        <dbReference type="EMBL" id="KDP27966.1"/>
    </source>
</evidence>
<dbReference type="Proteomes" id="UP000027138">
    <property type="component" value="Unassembled WGS sequence"/>
</dbReference>
<name>A0A067JVG3_JATCU</name>
<dbReference type="EMBL" id="KK914794">
    <property type="protein sequence ID" value="KDP27966.1"/>
    <property type="molecule type" value="Genomic_DNA"/>
</dbReference>
<dbReference type="AlphaFoldDB" id="A0A067JVG3"/>
<sequence length="54" mass="5768">MVKVRHELLRVNLEAKLMHNDINKATIYAASSGGGLLAGFQLGAESHFITVASS</sequence>
<proteinExistence type="predicted"/>